<dbReference type="Gene3D" id="1.10.443.10">
    <property type="entry name" value="Intergrase catalytic core"/>
    <property type="match status" value="1"/>
</dbReference>
<dbReference type="PANTHER" id="PTHR30349:SF64">
    <property type="entry name" value="PROPHAGE INTEGRASE INTD-RELATED"/>
    <property type="match status" value="1"/>
</dbReference>
<dbReference type="Pfam" id="PF17293">
    <property type="entry name" value="Arm-DNA-bind_5"/>
    <property type="match status" value="1"/>
</dbReference>
<dbReference type="InterPro" id="IPR013762">
    <property type="entry name" value="Integrase-like_cat_sf"/>
</dbReference>
<dbReference type="Pfam" id="PF00589">
    <property type="entry name" value="Phage_integrase"/>
    <property type="match status" value="1"/>
</dbReference>
<evidence type="ECO:0000256" key="2">
    <source>
        <dbReference type="SAM" id="Coils"/>
    </source>
</evidence>
<dbReference type="GO" id="GO:0003677">
    <property type="term" value="F:DNA binding"/>
    <property type="evidence" value="ECO:0007669"/>
    <property type="project" value="InterPro"/>
</dbReference>
<keyword evidence="2" id="KW-0175">Coiled coil</keyword>
<dbReference type="AlphaFoldDB" id="A0A8T9T0H9"/>
<dbReference type="InterPro" id="IPR050090">
    <property type="entry name" value="Tyrosine_recombinase_XerCD"/>
</dbReference>
<evidence type="ECO:0000313" key="4">
    <source>
        <dbReference type="EMBL" id="UOR07141.1"/>
    </source>
</evidence>
<keyword evidence="1" id="KW-0233">DNA recombination</keyword>
<dbReference type="PROSITE" id="PS51898">
    <property type="entry name" value="TYR_RECOMBINASE"/>
    <property type="match status" value="1"/>
</dbReference>
<evidence type="ECO:0000256" key="1">
    <source>
        <dbReference type="ARBA" id="ARBA00023172"/>
    </source>
</evidence>
<evidence type="ECO:0000259" key="3">
    <source>
        <dbReference type="PROSITE" id="PS51898"/>
    </source>
</evidence>
<dbReference type="GO" id="GO:0006310">
    <property type="term" value="P:DNA recombination"/>
    <property type="evidence" value="ECO:0007669"/>
    <property type="project" value="UniProtKB-KW"/>
</dbReference>
<dbReference type="InterPro" id="IPR011010">
    <property type="entry name" value="DNA_brk_join_enz"/>
</dbReference>
<dbReference type="GO" id="GO:0015074">
    <property type="term" value="P:DNA integration"/>
    <property type="evidence" value="ECO:0007669"/>
    <property type="project" value="InterPro"/>
</dbReference>
<feature type="domain" description="Tyr recombinase" evidence="3">
    <location>
        <begin position="212"/>
        <end position="404"/>
    </location>
</feature>
<dbReference type="InterPro" id="IPR002104">
    <property type="entry name" value="Integrase_catalytic"/>
</dbReference>
<keyword evidence="5" id="KW-1185">Reference proteome</keyword>
<name>A0A8T9T0H9_9BACT</name>
<feature type="coiled-coil region" evidence="2">
    <location>
        <begin position="61"/>
        <end position="88"/>
    </location>
</feature>
<dbReference type="EMBL" id="CP095053">
    <property type="protein sequence ID" value="UOR07141.1"/>
    <property type="molecule type" value="Genomic_DNA"/>
</dbReference>
<organism evidence="4 5">
    <name type="scientific">Hymenobacter aerilatus</name>
    <dbReference type="NCBI Taxonomy" id="2932251"/>
    <lineage>
        <taxon>Bacteria</taxon>
        <taxon>Pseudomonadati</taxon>
        <taxon>Bacteroidota</taxon>
        <taxon>Cytophagia</taxon>
        <taxon>Cytophagales</taxon>
        <taxon>Hymenobacteraceae</taxon>
        <taxon>Hymenobacter</taxon>
    </lineage>
</organism>
<dbReference type="InterPro" id="IPR035386">
    <property type="entry name" value="Arm-DNA-bind_5"/>
</dbReference>
<dbReference type="SUPFAM" id="SSF56349">
    <property type="entry name" value="DNA breaking-rejoining enzymes"/>
    <property type="match status" value="1"/>
</dbReference>
<dbReference type="PANTHER" id="PTHR30349">
    <property type="entry name" value="PHAGE INTEGRASE-RELATED"/>
    <property type="match status" value="1"/>
</dbReference>
<gene>
    <name evidence="4" type="ORF">MUN82_08575</name>
</gene>
<proteinExistence type="predicted"/>
<dbReference type="RefSeq" id="WP_245096668.1">
    <property type="nucleotide sequence ID" value="NZ_CP095053.1"/>
</dbReference>
<accession>A0A8T9T0H9</accession>
<evidence type="ECO:0000313" key="5">
    <source>
        <dbReference type="Proteomes" id="UP000829925"/>
    </source>
</evidence>
<dbReference type="KEGG" id="haei:MUN82_08575"/>
<protein>
    <submittedName>
        <fullName evidence="4">Tyrosine-type recombinase/integrase</fullName>
    </submittedName>
</protein>
<reference evidence="4 5" key="1">
    <citation type="submission" date="2022-04" db="EMBL/GenBank/DDBJ databases">
        <title>Hymenobacter sp. isolated from the air.</title>
        <authorList>
            <person name="Won M."/>
            <person name="Lee C.-M."/>
            <person name="Woen H.-Y."/>
            <person name="Kwon S.-W."/>
        </authorList>
    </citation>
    <scope>NUCLEOTIDE SEQUENCE [LARGE SCALE GENOMIC DNA]</scope>
    <source>
        <strain evidence="5">5413 J-13</strain>
    </source>
</reference>
<sequence>MKLKLWLKLHKINKAGKAPVSLRITLYGKRAEYSSEIRLFPDEWDQATETILPTRRKQATVDKDNDLLEELKADARQAKNSLPKSQRTALNVAKEMRGIMPDEDATTCLLAALDRILATHYQHANQSTLQPFTRAAALLRKWHGPGHLPAASFTEDRRDAFGLWLAGQMASSSARTYLSALTAMWNRVKAWPHTRRSFRPFFGLRLPRHSGRKRTVLTKEQLLVMQEAALPPKQALARDIYMACFYLHGSRVSAVMQLRWQNVDFTKGEVKYKAMKSGPEKTIALKGPLLPLLLRYHHSSAAGNDLIFPILPPDFFSLTLNQRHVQNRAANVRILRRLYTLCKNLGLPEHVHPHTARHTMAVLTVEANNGDIRAAQHVLGHSTYRQTETYLRKMLPEQINDAAANVYDSF</sequence>
<dbReference type="Proteomes" id="UP000829925">
    <property type="component" value="Chromosome"/>
</dbReference>